<evidence type="ECO:0000313" key="2">
    <source>
        <dbReference type="Proteomes" id="UP001232992"/>
    </source>
</evidence>
<accession>A0ABT7BTI7</accession>
<gene>
    <name evidence="1" type="ORF">PMH09_04770</name>
</gene>
<reference evidence="1 2" key="1">
    <citation type="submission" date="2023-01" db="EMBL/GenBank/DDBJ databases">
        <title>Novel diversity within Roseofilum (Cyanobacteria; Desertifilaceae) from marine benthic mats with descriptions of four novel species.</title>
        <authorList>
            <person name="Wang Y."/>
            <person name="Berthold D.E."/>
            <person name="Hu J."/>
            <person name="Lefler F.W."/>
            <person name="Laughinghouse H.D. IV."/>
        </authorList>
    </citation>
    <scope>NUCLEOTIDE SEQUENCE [LARGE SCALE GENOMIC DNA]</scope>
    <source>
        <strain evidence="1 2">BLCC-M143</strain>
    </source>
</reference>
<comment type="caution">
    <text evidence="1">The sequence shown here is derived from an EMBL/GenBank/DDBJ whole genome shotgun (WGS) entry which is preliminary data.</text>
</comment>
<proteinExistence type="predicted"/>
<protein>
    <recommendedName>
        <fullName evidence="3">Chromosomal replication initiator DnaA C-terminal domain-containing protein</fullName>
    </recommendedName>
</protein>
<dbReference type="Proteomes" id="UP001232992">
    <property type="component" value="Unassembled WGS sequence"/>
</dbReference>
<sequence>MSNASPYWLWIRINAFGTCHSVEDQTARDFVGEQFTALLYQAPLPHAKIQQELQQSKEAAAQAGSPAERCLRCFISHQIKQICLDLEQRFGATHDFTHRELLPFVLSDSPHPVAHPTHHSLGDRILETFDSSKSTLSAWSTRLFKSDRMVKRFLLDRGMEQVTDWLILNRTNIGRLTQILEQHQATATEIEQACELLQCYHQVYRTELLAQRSKSTKRRFPEPTEEQLEAIAKPLNLSPERAMQQLKYLAGLMRVARIQARGGILPPSMPLPRVESAPPEDSSEELDFLDRYREEFQYCLNEAIAKAIQTRLQSYATGKTPRAKEKGKHKQTQFLRALYLFHCQGASMSDIARELDIGDQPRVSRLLNLKALRADISRWTTHQLSDRVLKLARGYADTDYLERVAANVREILDREVNSAMAEAIREASCNQRPHVPSQLTQSICHYLETQHGPL</sequence>
<evidence type="ECO:0008006" key="3">
    <source>
        <dbReference type="Google" id="ProtNLM"/>
    </source>
</evidence>
<dbReference type="RefSeq" id="WP_283757153.1">
    <property type="nucleotide sequence ID" value="NZ_JAQOSQ010000003.1"/>
</dbReference>
<keyword evidence="2" id="KW-1185">Reference proteome</keyword>
<name>A0ABT7BTI7_9CYAN</name>
<organism evidence="1 2">
    <name type="scientific">Roseofilum casamattae BLCC-M143</name>
    <dbReference type="NCBI Taxonomy" id="3022442"/>
    <lineage>
        <taxon>Bacteria</taxon>
        <taxon>Bacillati</taxon>
        <taxon>Cyanobacteriota</taxon>
        <taxon>Cyanophyceae</taxon>
        <taxon>Desertifilales</taxon>
        <taxon>Desertifilaceae</taxon>
        <taxon>Roseofilum</taxon>
        <taxon>Roseofilum casamattae</taxon>
    </lineage>
</organism>
<evidence type="ECO:0000313" key="1">
    <source>
        <dbReference type="EMBL" id="MDJ1182501.1"/>
    </source>
</evidence>
<dbReference type="EMBL" id="JAQOSQ010000003">
    <property type="protein sequence ID" value="MDJ1182501.1"/>
    <property type="molecule type" value="Genomic_DNA"/>
</dbReference>